<feature type="domain" description="Pyridoxamine 5'-phosphate oxidase N-terminal" evidence="2">
    <location>
        <begin position="10"/>
        <end position="140"/>
    </location>
</feature>
<dbReference type="PIRSF" id="PIRSF004633">
    <property type="entry name" value="UCP_PLP_oxd"/>
    <property type="match status" value="1"/>
</dbReference>
<evidence type="ECO:0000313" key="3">
    <source>
        <dbReference type="EMBL" id="NEV68422.1"/>
    </source>
</evidence>
<protein>
    <submittedName>
        <fullName evidence="3">HugZ family protein</fullName>
    </submittedName>
</protein>
<dbReference type="Pfam" id="PF01243">
    <property type="entry name" value="PNPOx_N"/>
    <property type="match status" value="1"/>
</dbReference>
<evidence type="ECO:0000256" key="1">
    <source>
        <dbReference type="ARBA" id="ARBA00023002"/>
    </source>
</evidence>
<dbReference type="AlphaFoldDB" id="A0A0C1YHI2"/>
<comment type="caution">
    <text evidence="3">The sequence shown here is derived from an EMBL/GenBank/DDBJ whole genome shotgun (WGS) entry which is preliminary data.</text>
</comment>
<reference evidence="3" key="3">
    <citation type="submission" date="2020-02" db="EMBL/GenBank/DDBJ databases">
        <authorList>
            <person name="Sarangi A.N."/>
            <person name="Ghosh S."/>
            <person name="Mukherjee M."/>
            <person name="Tripathy S."/>
        </authorList>
    </citation>
    <scope>NUCLEOTIDE SEQUENCE</scope>
    <source>
        <strain evidence="3">BDU141951</strain>
    </source>
</reference>
<dbReference type="InterPro" id="IPR011576">
    <property type="entry name" value="Pyridox_Oxase_N"/>
</dbReference>
<reference evidence="3" key="1">
    <citation type="submission" date="2014-11" db="EMBL/GenBank/DDBJ databases">
        <authorList>
            <person name="Malar M.C."/>
            <person name="Sen D."/>
            <person name="Tripathy S."/>
        </authorList>
    </citation>
    <scope>NUCLEOTIDE SEQUENCE</scope>
    <source>
        <strain evidence="3">BDU141951</strain>
    </source>
</reference>
<dbReference type="InterPro" id="IPR014419">
    <property type="entry name" value="HutZ"/>
</dbReference>
<organism evidence="3">
    <name type="scientific">Lyngbya confervoides BDU141951</name>
    <dbReference type="NCBI Taxonomy" id="1574623"/>
    <lineage>
        <taxon>Bacteria</taxon>
        <taxon>Bacillati</taxon>
        <taxon>Cyanobacteriota</taxon>
        <taxon>Cyanophyceae</taxon>
        <taxon>Oscillatoriophycideae</taxon>
        <taxon>Oscillatoriales</taxon>
        <taxon>Microcoleaceae</taxon>
        <taxon>Lyngbya</taxon>
    </lineage>
</organism>
<dbReference type="SUPFAM" id="SSF50475">
    <property type="entry name" value="FMN-binding split barrel"/>
    <property type="match status" value="1"/>
</dbReference>
<proteinExistence type="predicted"/>
<dbReference type="PANTHER" id="PTHR35176">
    <property type="entry name" value="HEME OXYGENASE HI_0854-RELATED"/>
    <property type="match status" value="1"/>
</dbReference>
<keyword evidence="1" id="KW-0560">Oxidoreductase</keyword>
<name>A0A0C1YHI2_9CYAN</name>
<dbReference type="GO" id="GO:0016627">
    <property type="term" value="F:oxidoreductase activity, acting on the CH-CH group of donors"/>
    <property type="evidence" value="ECO:0007669"/>
    <property type="project" value="TreeGrafter"/>
</dbReference>
<gene>
    <name evidence="3" type="ORF">QQ91_015010</name>
</gene>
<reference evidence="3" key="2">
    <citation type="journal article" date="2015" name="Genome Announc.">
        <title>Draft Genome Sequence of Filamentous Marine Cyanobacterium Lyngbya confervoides Strain BDU141951.</title>
        <authorList>
            <person name="Chandrababunaidu M.M."/>
            <person name="Sen D."/>
            <person name="Tripathy S."/>
        </authorList>
    </citation>
    <scope>NUCLEOTIDE SEQUENCE</scope>
    <source>
        <strain evidence="3">BDU141951</strain>
    </source>
</reference>
<dbReference type="EMBL" id="JTHE02000003">
    <property type="protein sequence ID" value="NEV68422.1"/>
    <property type="molecule type" value="Genomic_DNA"/>
</dbReference>
<dbReference type="GO" id="GO:0070967">
    <property type="term" value="F:coenzyme F420 binding"/>
    <property type="evidence" value="ECO:0007669"/>
    <property type="project" value="TreeGrafter"/>
</dbReference>
<dbReference type="InterPro" id="IPR052019">
    <property type="entry name" value="F420H2_bilvrd_red/Heme_oxyg"/>
</dbReference>
<dbReference type="GO" id="GO:0005829">
    <property type="term" value="C:cytosol"/>
    <property type="evidence" value="ECO:0007669"/>
    <property type="project" value="TreeGrafter"/>
</dbReference>
<dbReference type="InterPro" id="IPR012349">
    <property type="entry name" value="Split_barrel_FMN-bd"/>
</dbReference>
<accession>A0A0C1YHI2</accession>
<dbReference type="Gene3D" id="2.30.110.10">
    <property type="entry name" value="Electron Transport, Fmn-binding Protein, Chain A"/>
    <property type="match status" value="1"/>
</dbReference>
<sequence>MVSFSDVQSAYVDFPTQVQSLMLSTVTPEGQPQASYTPFVMGRDRTFYIFVSGLSSHTQNLQKTSQAGILLIEDEAQAQQIFARRRLMYDCDVTLIERHDPQWANLADQFKRRFGNLIDMLRQLPDFQIFQLAPSGGRFVVGFGAAYEVNPDNLEQLMPTEN</sequence>
<evidence type="ECO:0000259" key="2">
    <source>
        <dbReference type="Pfam" id="PF01243"/>
    </source>
</evidence>
<dbReference type="PANTHER" id="PTHR35176:SF6">
    <property type="entry name" value="HEME OXYGENASE HI_0854-RELATED"/>
    <property type="match status" value="1"/>
</dbReference>